<dbReference type="FunFam" id="3.40.30.10:FF:000331">
    <property type="entry name" value="Glutathione S-transferase"/>
    <property type="match status" value="1"/>
</dbReference>
<sequence length="213" mass="23913">MTLVLTTYDWVPDFPRGFVRDLRVRWLLEELGRPYRVETVPMKDRTAAHLASQPFHQVPFIRDGDLTLFETGAILLHLAQGTALMPDAQRPQVQQWLIAALNSVEVCCIAWILARFFDKDEAGAARREPLVRQRLAQVQAAMAGRDWIAGDAFTAADIIMADVLRIPAQNGLLDDLPQLATYLERATARPAFRKALADQMAHWRAADARRGAA</sequence>
<dbReference type="PANTHER" id="PTHR44051">
    <property type="entry name" value="GLUTATHIONE S-TRANSFERASE-RELATED"/>
    <property type="match status" value="1"/>
</dbReference>
<dbReference type="InterPro" id="IPR010987">
    <property type="entry name" value="Glutathione-S-Trfase_C-like"/>
</dbReference>
<dbReference type="PROSITE" id="PS50404">
    <property type="entry name" value="GST_NTER"/>
    <property type="match status" value="1"/>
</dbReference>
<dbReference type="Gene3D" id="1.20.1050.10">
    <property type="match status" value="1"/>
</dbReference>
<dbReference type="InterPro" id="IPR036282">
    <property type="entry name" value="Glutathione-S-Trfase_C_sf"/>
</dbReference>
<dbReference type="Proteomes" id="UP000270743">
    <property type="component" value="Unassembled WGS sequence"/>
</dbReference>
<dbReference type="AlphaFoldDB" id="A0A3S4ERP0"/>
<dbReference type="Gene3D" id="3.40.30.10">
    <property type="entry name" value="Glutaredoxin"/>
    <property type="match status" value="1"/>
</dbReference>
<dbReference type="Pfam" id="PF02798">
    <property type="entry name" value="GST_N"/>
    <property type="match status" value="1"/>
</dbReference>
<accession>A0A3S4ERP0</accession>
<feature type="domain" description="GST N-terminal" evidence="2">
    <location>
        <begin position="8"/>
        <end position="86"/>
    </location>
</feature>
<dbReference type="InterPro" id="IPR004046">
    <property type="entry name" value="GST_C"/>
</dbReference>
<dbReference type="SFLD" id="SFLDG00358">
    <property type="entry name" value="Main_(cytGST)"/>
    <property type="match status" value="1"/>
</dbReference>
<protein>
    <submittedName>
        <fullName evidence="4">Glutathionine S-transferase</fullName>
    </submittedName>
</protein>
<dbReference type="CDD" id="cd03046">
    <property type="entry name" value="GST_N_GTT1_like"/>
    <property type="match status" value="1"/>
</dbReference>
<dbReference type="SUPFAM" id="SSF52833">
    <property type="entry name" value="Thioredoxin-like"/>
    <property type="match status" value="1"/>
</dbReference>
<keyword evidence="5" id="KW-1185">Reference proteome</keyword>
<evidence type="ECO:0000259" key="3">
    <source>
        <dbReference type="PROSITE" id="PS50405"/>
    </source>
</evidence>
<dbReference type="CDD" id="cd03207">
    <property type="entry name" value="GST_C_8"/>
    <property type="match status" value="1"/>
</dbReference>
<dbReference type="EMBL" id="UZWE01000028">
    <property type="protein sequence ID" value="VDS08541.1"/>
    <property type="molecule type" value="Genomic_DNA"/>
</dbReference>
<name>A0A3S4ERP0_9RHOB</name>
<organism evidence="4 5">
    <name type="scientific">Paracoccus haematequi</name>
    <dbReference type="NCBI Taxonomy" id="2491866"/>
    <lineage>
        <taxon>Bacteria</taxon>
        <taxon>Pseudomonadati</taxon>
        <taxon>Pseudomonadota</taxon>
        <taxon>Alphaproteobacteria</taxon>
        <taxon>Rhodobacterales</taxon>
        <taxon>Paracoccaceae</taxon>
        <taxon>Paracoccus</taxon>
    </lineage>
</organism>
<comment type="similarity">
    <text evidence="1">Belongs to the GST superfamily.</text>
</comment>
<dbReference type="InterPro" id="IPR004045">
    <property type="entry name" value="Glutathione_S-Trfase_N"/>
</dbReference>
<dbReference type="RefSeq" id="WP_126154204.1">
    <property type="nucleotide sequence ID" value="NZ_UZWE01000028.1"/>
</dbReference>
<keyword evidence="4" id="KW-0808">Transferase</keyword>
<dbReference type="PROSITE" id="PS50405">
    <property type="entry name" value="GST_CTER"/>
    <property type="match status" value="1"/>
</dbReference>
<evidence type="ECO:0000256" key="1">
    <source>
        <dbReference type="RuleBase" id="RU003494"/>
    </source>
</evidence>
<evidence type="ECO:0000313" key="5">
    <source>
        <dbReference type="Proteomes" id="UP000270743"/>
    </source>
</evidence>
<dbReference type="SFLD" id="SFLDS00019">
    <property type="entry name" value="Glutathione_Transferase_(cytos"/>
    <property type="match status" value="1"/>
</dbReference>
<dbReference type="SUPFAM" id="SSF47616">
    <property type="entry name" value="GST C-terminal domain-like"/>
    <property type="match status" value="1"/>
</dbReference>
<reference evidence="4 5" key="1">
    <citation type="submission" date="2018-12" db="EMBL/GenBank/DDBJ databases">
        <authorList>
            <person name="Criscuolo A."/>
        </authorList>
    </citation>
    <scope>NUCLEOTIDE SEQUENCE [LARGE SCALE GENOMIC DNA]</scope>
    <source>
        <strain evidence="4">ACIP1116241</strain>
    </source>
</reference>
<dbReference type="InterPro" id="IPR040079">
    <property type="entry name" value="Glutathione_S-Trfase"/>
</dbReference>
<evidence type="ECO:0000313" key="4">
    <source>
        <dbReference type="EMBL" id="VDS08541.1"/>
    </source>
</evidence>
<dbReference type="GO" id="GO:0016740">
    <property type="term" value="F:transferase activity"/>
    <property type="evidence" value="ECO:0007669"/>
    <property type="project" value="UniProtKB-KW"/>
</dbReference>
<evidence type="ECO:0000259" key="2">
    <source>
        <dbReference type="PROSITE" id="PS50404"/>
    </source>
</evidence>
<feature type="domain" description="GST C-terminal" evidence="3">
    <location>
        <begin position="86"/>
        <end position="208"/>
    </location>
</feature>
<dbReference type="Pfam" id="PF00043">
    <property type="entry name" value="GST_C"/>
    <property type="match status" value="1"/>
</dbReference>
<dbReference type="PANTHER" id="PTHR44051:SF8">
    <property type="entry name" value="GLUTATHIONE S-TRANSFERASE GSTA"/>
    <property type="match status" value="1"/>
</dbReference>
<gene>
    <name evidence="4" type="ORF">PARHAE_01725</name>
</gene>
<dbReference type="InterPro" id="IPR036249">
    <property type="entry name" value="Thioredoxin-like_sf"/>
</dbReference>
<dbReference type="OrthoDB" id="9811242at2"/>
<proteinExistence type="inferred from homology"/>